<reference evidence="2 3" key="1">
    <citation type="journal article" date="2021" name="Nat. Commun.">
        <title>Incipient diploidization of the medicinal plant Perilla within 10,000 years.</title>
        <authorList>
            <person name="Zhang Y."/>
            <person name="Shen Q."/>
            <person name="Leng L."/>
            <person name="Zhang D."/>
            <person name="Chen S."/>
            <person name="Shi Y."/>
            <person name="Ning Z."/>
            <person name="Chen S."/>
        </authorList>
    </citation>
    <scope>NUCLEOTIDE SEQUENCE [LARGE SCALE GENOMIC DNA]</scope>
    <source>
        <strain evidence="3">cv. PC099</strain>
    </source>
</reference>
<evidence type="ECO:0000313" key="3">
    <source>
        <dbReference type="Proteomes" id="UP001190926"/>
    </source>
</evidence>
<dbReference type="InterPro" id="IPR036047">
    <property type="entry name" value="F-box-like_dom_sf"/>
</dbReference>
<dbReference type="InterPro" id="IPR013187">
    <property type="entry name" value="F-box-assoc_dom_typ3"/>
</dbReference>
<dbReference type="SUPFAM" id="SSF50965">
    <property type="entry name" value="Galactose oxidase, central domain"/>
    <property type="match status" value="1"/>
</dbReference>
<dbReference type="PROSITE" id="PS50181">
    <property type="entry name" value="FBOX"/>
    <property type="match status" value="1"/>
</dbReference>
<comment type="caution">
    <text evidence="2">The sequence shown here is derived from an EMBL/GenBank/DDBJ whole genome shotgun (WGS) entry which is preliminary data.</text>
</comment>
<dbReference type="PANTHER" id="PTHR31672">
    <property type="entry name" value="BNACNNG10540D PROTEIN"/>
    <property type="match status" value="1"/>
</dbReference>
<dbReference type="Pfam" id="PF08268">
    <property type="entry name" value="FBA_3"/>
    <property type="match status" value="1"/>
</dbReference>
<accession>A0AAD4JHY3</accession>
<dbReference type="InterPro" id="IPR050796">
    <property type="entry name" value="SCF_F-box_component"/>
</dbReference>
<dbReference type="Pfam" id="PF00646">
    <property type="entry name" value="F-box"/>
    <property type="match status" value="1"/>
</dbReference>
<dbReference type="SUPFAM" id="SSF81383">
    <property type="entry name" value="F-box domain"/>
    <property type="match status" value="1"/>
</dbReference>
<dbReference type="Gene3D" id="1.20.1280.50">
    <property type="match status" value="1"/>
</dbReference>
<organism evidence="2 3">
    <name type="scientific">Perilla frutescens var. hirtella</name>
    <name type="common">Perilla citriodora</name>
    <name type="synonym">Perilla setoyensis</name>
    <dbReference type="NCBI Taxonomy" id="608512"/>
    <lineage>
        <taxon>Eukaryota</taxon>
        <taxon>Viridiplantae</taxon>
        <taxon>Streptophyta</taxon>
        <taxon>Embryophyta</taxon>
        <taxon>Tracheophyta</taxon>
        <taxon>Spermatophyta</taxon>
        <taxon>Magnoliopsida</taxon>
        <taxon>eudicotyledons</taxon>
        <taxon>Gunneridae</taxon>
        <taxon>Pentapetalae</taxon>
        <taxon>asterids</taxon>
        <taxon>lamiids</taxon>
        <taxon>Lamiales</taxon>
        <taxon>Lamiaceae</taxon>
        <taxon>Nepetoideae</taxon>
        <taxon>Elsholtzieae</taxon>
        <taxon>Perilla</taxon>
    </lineage>
</organism>
<dbReference type="SMART" id="SM00256">
    <property type="entry name" value="FBOX"/>
    <property type="match status" value="1"/>
</dbReference>
<protein>
    <recommendedName>
        <fullName evidence="1">F-box domain-containing protein</fullName>
    </recommendedName>
</protein>
<evidence type="ECO:0000313" key="2">
    <source>
        <dbReference type="EMBL" id="KAH6834122.1"/>
    </source>
</evidence>
<dbReference type="InterPro" id="IPR001810">
    <property type="entry name" value="F-box_dom"/>
</dbReference>
<gene>
    <name evidence="2" type="ORF">C2S53_017016</name>
</gene>
<dbReference type="AlphaFoldDB" id="A0AAD4JHY3"/>
<keyword evidence="3" id="KW-1185">Reference proteome</keyword>
<dbReference type="NCBIfam" id="TIGR01640">
    <property type="entry name" value="F_box_assoc_1"/>
    <property type="match status" value="1"/>
</dbReference>
<evidence type="ECO:0000259" key="1">
    <source>
        <dbReference type="PROSITE" id="PS50181"/>
    </source>
</evidence>
<proteinExistence type="predicted"/>
<sequence length="419" mass="47942">MNVDANVNDVLHQRLPRRRYRGSTWREALARKQSRLLAEFLRKNSASKLADDQEEMASQDLDVEVHIQTTLSYDLLYQIFILLPAESLFRLQFVCKQWFSLINSTVFVSTHAQQTETVLISQQLSFWPRGSEGKPKSYFHFLSLDDWGSSFVESSVAGLFNVRASYDGLILASTGRVKRLILINPVTGKHIELPLGAACHPLCESFGIAFCNQSKMYRVVHLFREISGSIGCEILSIRTRNWTRIEGPPELLRIRQIPVSIDGSLYWLSSKRGRDYFVSLNVHDEKFVSKKLPVKRVGSDRLLEIGGNLGFVTHAELSILQVWILISDGESRECWMRRYSINMNVGFTHCIPICSRRNGQELVLESIGNQLYLYNFDRDEIKPVNSGSDDEPWFGKINRLYIPHQNTLVSCGNHNLITL</sequence>
<dbReference type="InterPro" id="IPR011043">
    <property type="entry name" value="Gal_Oxase/kelch_b-propeller"/>
</dbReference>
<name>A0AAD4JHY3_PERFH</name>
<dbReference type="EMBL" id="SDAM02000053">
    <property type="protein sequence ID" value="KAH6834122.1"/>
    <property type="molecule type" value="Genomic_DNA"/>
</dbReference>
<dbReference type="PANTHER" id="PTHR31672:SF11">
    <property type="entry name" value="F-BOX PROTEIN CPR1-LIKE ISOFORM X2"/>
    <property type="match status" value="1"/>
</dbReference>
<dbReference type="InterPro" id="IPR017451">
    <property type="entry name" value="F-box-assoc_interact_dom"/>
</dbReference>
<dbReference type="Proteomes" id="UP001190926">
    <property type="component" value="Unassembled WGS sequence"/>
</dbReference>
<feature type="domain" description="F-box" evidence="1">
    <location>
        <begin position="65"/>
        <end position="110"/>
    </location>
</feature>